<evidence type="ECO:0000313" key="8">
    <source>
        <dbReference type="Proteomes" id="UP000748308"/>
    </source>
</evidence>
<dbReference type="Pfam" id="PF00831">
    <property type="entry name" value="Ribosomal_L29"/>
    <property type="match status" value="1"/>
</dbReference>
<dbReference type="GO" id="GO:1990904">
    <property type="term" value="C:ribonucleoprotein complex"/>
    <property type="evidence" value="ECO:0007669"/>
    <property type="project" value="UniProtKB-KW"/>
</dbReference>
<dbReference type="GO" id="GO:0006412">
    <property type="term" value="P:translation"/>
    <property type="evidence" value="ECO:0007669"/>
    <property type="project" value="UniProtKB-UniRule"/>
</dbReference>
<dbReference type="GO" id="GO:0005840">
    <property type="term" value="C:ribosome"/>
    <property type="evidence" value="ECO:0007669"/>
    <property type="project" value="UniProtKB-KW"/>
</dbReference>
<name>A0A937XBQ8_UNCEI</name>
<evidence type="ECO:0000256" key="6">
    <source>
        <dbReference type="SAM" id="Coils"/>
    </source>
</evidence>
<keyword evidence="3 5" id="KW-0687">Ribonucleoprotein</keyword>
<gene>
    <name evidence="5 7" type="primary">rpmC</name>
    <name evidence="7" type="ORF">FJY75_06720</name>
</gene>
<keyword evidence="6" id="KW-0175">Coiled coil</keyword>
<accession>A0A937XBQ8</accession>
<dbReference type="EMBL" id="VGIY01000139">
    <property type="protein sequence ID" value="MBM3317531.1"/>
    <property type="molecule type" value="Genomic_DNA"/>
</dbReference>
<sequence length="74" mass="8849">MKAKRLRELTRDELEIKLRDLQEELQNIRLRSSLKQEGNPLRMRELRRGIARARTMLHEDNRGIRRLASGKEKA</sequence>
<dbReference type="InterPro" id="IPR001854">
    <property type="entry name" value="Ribosomal_uL29"/>
</dbReference>
<evidence type="ECO:0000256" key="5">
    <source>
        <dbReference type="HAMAP-Rule" id="MF_00374"/>
    </source>
</evidence>
<evidence type="ECO:0000256" key="1">
    <source>
        <dbReference type="ARBA" id="ARBA00009254"/>
    </source>
</evidence>
<dbReference type="Proteomes" id="UP000748308">
    <property type="component" value="Unassembled WGS sequence"/>
</dbReference>
<dbReference type="GO" id="GO:0003735">
    <property type="term" value="F:structural constituent of ribosome"/>
    <property type="evidence" value="ECO:0007669"/>
    <property type="project" value="InterPro"/>
</dbReference>
<reference evidence="7" key="1">
    <citation type="submission" date="2019-03" db="EMBL/GenBank/DDBJ databases">
        <title>Lake Tanganyika Metagenome-Assembled Genomes (MAGs).</title>
        <authorList>
            <person name="Tran P."/>
        </authorList>
    </citation>
    <scope>NUCLEOTIDE SEQUENCE</scope>
    <source>
        <strain evidence="7">M_DeepCast_400m_m2_100</strain>
    </source>
</reference>
<dbReference type="AlphaFoldDB" id="A0A937XBQ8"/>
<keyword evidence="2 5" id="KW-0689">Ribosomal protein</keyword>
<organism evidence="7 8">
    <name type="scientific">Eiseniibacteriota bacterium</name>
    <dbReference type="NCBI Taxonomy" id="2212470"/>
    <lineage>
        <taxon>Bacteria</taxon>
        <taxon>Candidatus Eiseniibacteriota</taxon>
    </lineage>
</organism>
<dbReference type="InterPro" id="IPR036049">
    <property type="entry name" value="Ribosomal_uL29_sf"/>
</dbReference>
<dbReference type="HAMAP" id="MF_00374">
    <property type="entry name" value="Ribosomal_uL29"/>
    <property type="match status" value="1"/>
</dbReference>
<comment type="similarity">
    <text evidence="1 5">Belongs to the universal ribosomal protein uL29 family.</text>
</comment>
<protein>
    <recommendedName>
        <fullName evidence="4 5">Large ribosomal subunit protein uL29</fullName>
    </recommendedName>
</protein>
<proteinExistence type="inferred from homology"/>
<evidence type="ECO:0000256" key="4">
    <source>
        <dbReference type="ARBA" id="ARBA00035204"/>
    </source>
</evidence>
<evidence type="ECO:0000256" key="3">
    <source>
        <dbReference type="ARBA" id="ARBA00023274"/>
    </source>
</evidence>
<dbReference type="Gene3D" id="1.10.287.310">
    <property type="match status" value="1"/>
</dbReference>
<feature type="coiled-coil region" evidence="6">
    <location>
        <begin position="4"/>
        <end position="31"/>
    </location>
</feature>
<dbReference type="SUPFAM" id="SSF46561">
    <property type="entry name" value="Ribosomal protein L29 (L29p)"/>
    <property type="match status" value="1"/>
</dbReference>
<comment type="caution">
    <text evidence="7">The sequence shown here is derived from an EMBL/GenBank/DDBJ whole genome shotgun (WGS) entry which is preliminary data.</text>
</comment>
<evidence type="ECO:0000256" key="2">
    <source>
        <dbReference type="ARBA" id="ARBA00022980"/>
    </source>
</evidence>
<dbReference type="NCBIfam" id="TIGR00012">
    <property type="entry name" value="L29"/>
    <property type="match status" value="1"/>
</dbReference>
<evidence type="ECO:0000313" key="7">
    <source>
        <dbReference type="EMBL" id="MBM3317531.1"/>
    </source>
</evidence>